<keyword evidence="1" id="KW-0812">Transmembrane</keyword>
<keyword evidence="1" id="KW-1133">Transmembrane helix</keyword>
<name>A0AAE3KC66_9GAMM</name>
<feature type="transmembrane region" description="Helical" evidence="1">
    <location>
        <begin position="341"/>
        <end position="363"/>
    </location>
</feature>
<dbReference type="Proteomes" id="UP001205843">
    <property type="component" value="Unassembled WGS sequence"/>
</dbReference>
<gene>
    <name evidence="3" type="ORF">J2T57_003696</name>
</gene>
<proteinExistence type="predicted"/>
<keyword evidence="1" id="KW-0472">Membrane</keyword>
<protein>
    <recommendedName>
        <fullName evidence="2">DUF418 domain-containing protein</fullName>
    </recommendedName>
</protein>
<feature type="transmembrane region" description="Helical" evidence="1">
    <location>
        <begin position="265"/>
        <end position="283"/>
    </location>
</feature>
<feature type="transmembrane region" description="Helical" evidence="1">
    <location>
        <begin position="234"/>
        <end position="253"/>
    </location>
</feature>
<dbReference type="PANTHER" id="PTHR30590">
    <property type="entry name" value="INNER MEMBRANE PROTEIN"/>
    <property type="match status" value="1"/>
</dbReference>
<organism evidence="3 4">
    <name type="scientific">Natronocella acetinitrilica</name>
    <dbReference type="NCBI Taxonomy" id="414046"/>
    <lineage>
        <taxon>Bacteria</taxon>
        <taxon>Pseudomonadati</taxon>
        <taxon>Pseudomonadota</taxon>
        <taxon>Gammaproteobacteria</taxon>
        <taxon>Chromatiales</taxon>
        <taxon>Ectothiorhodospiraceae</taxon>
        <taxon>Natronocella</taxon>
    </lineage>
</organism>
<dbReference type="InterPro" id="IPR052529">
    <property type="entry name" value="Bact_Transport_Assoc"/>
</dbReference>
<dbReference type="PANTHER" id="PTHR30590:SF2">
    <property type="entry name" value="INNER MEMBRANE PROTEIN"/>
    <property type="match status" value="1"/>
</dbReference>
<evidence type="ECO:0000256" key="1">
    <source>
        <dbReference type="SAM" id="Phobius"/>
    </source>
</evidence>
<feature type="transmembrane region" description="Helical" evidence="1">
    <location>
        <begin position="303"/>
        <end position="321"/>
    </location>
</feature>
<feature type="transmembrane region" description="Helical" evidence="1">
    <location>
        <begin position="114"/>
        <end position="141"/>
    </location>
</feature>
<feature type="transmembrane region" description="Helical" evidence="1">
    <location>
        <begin position="369"/>
        <end position="390"/>
    </location>
</feature>
<sequence>MQAAETTTAAVDTPRAASSRLPVLDVLRGMAILGILLMNIQSFGRLSPEYLNPKALGDPQTLDWIVWLINHLIADEKFISILTLLFGAGFLLMAQNSRDNRVDFERKFRRRMLWLFIFGMVHAIVLWPGDILAAYAICGLVAMRFRDRSPAELIAIGLSLFAGAMILWMLMSAVMLYLVPADTQEWMVQRYWTPSAEVIDDEVERLTTGWFAAAGDRAVNAVGAQAWMLVSERIWRMVGMMLIGMALLKLGFLRGEWSLGAYRRIFVLGVLIGFPVIIAGLAFNEAVEWDFRYSFLLGRIANHWGSIAVAMAWVSLFIFLVKSDALAWAWRRLIPVGRLALTNYIGQSVLCATVFYGFGLGLFGQLGNLELMAVVIGVWALQISSSALWFQHLGAGPLERLWRRLAR</sequence>
<dbReference type="AlphaFoldDB" id="A0AAE3KC66"/>
<accession>A0AAE3KC66</accession>
<evidence type="ECO:0000313" key="3">
    <source>
        <dbReference type="EMBL" id="MCP1676535.1"/>
    </source>
</evidence>
<reference evidence="3" key="1">
    <citation type="submission" date="2022-03" db="EMBL/GenBank/DDBJ databases">
        <title>Genomic Encyclopedia of Type Strains, Phase III (KMG-III): the genomes of soil and plant-associated and newly described type strains.</title>
        <authorList>
            <person name="Whitman W."/>
        </authorList>
    </citation>
    <scope>NUCLEOTIDE SEQUENCE</scope>
    <source>
        <strain evidence="3">ANL 6-2</strain>
    </source>
</reference>
<evidence type="ECO:0000259" key="2">
    <source>
        <dbReference type="Pfam" id="PF04235"/>
    </source>
</evidence>
<feature type="domain" description="DUF418" evidence="2">
    <location>
        <begin position="248"/>
        <end position="406"/>
    </location>
</feature>
<dbReference type="InterPro" id="IPR007349">
    <property type="entry name" value="DUF418"/>
</dbReference>
<dbReference type="EMBL" id="JALJXV010000009">
    <property type="protein sequence ID" value="MCP1676535.1"/>
    <property type="molecule type" value="Genomic_DNA"/>
</dbReference>
<evidence type="ECO:0000313" key="4">
    <source>
        <dbReference type="Proteomes" id="UP001205843"/>
    </source>
</evidence>
<feature type="transmembrane region" description="Helical" evidence="1">
    <location>
        <begin position="153"/>
        <end position="179"/>
    </location>
</feature>
<feature type="transmembrane region" description="Helical" evidence="1">
    <location>
        <begin position="78"/>
        <end position="94"/>
    </location>
</feature>
<dbReference type="Pfam" id="PF04235">
    <property type="entry name" value="DUF418"/>
    <property type="match status" value="1"/>
</dbReference>
<comment type="caution">
    <text evidence="3">The sequence shown here is derived from an EMBL/GenBank/DDBJ whole genome shotgun (WGS) entry which is preliminary data.</text>
</comment>
<keyword evidence="4" id="KW-1185">Reference proteome</keyword>